<proteinExistence type="predicted"/>
<feature type="region of interest" description="Disordered" evidence="1">
    <location>
        <begin position="86"/>
        <end position="105"/>
    </location>
</feature>
<protein>
    <submittedName>
        <fullName evidence="2">Uncharacterized protein</fullName>
    </submittedName>
</protein>
<dbReference type="AlphaFoldDB" id="A0A0F9W4R7"/>
<dbReference type="EMBL" id="LAZR01000227">
    <property type="protein sequence ID" value="KKN80676.1"/>
    <property type="molecule type" value="Genomic_DNA"/>
</dbReference>
<sequence length="105" mass="11555">MARKAPAGAPWAPAPYQLADIGAIQAMAKGEAEPHQQVRALKWIVEDVCRTYDLSFRPDSERDTAFAEGLRHAGLQIVKATKINTKLLRKDHAPRPKPSTEQPGT</sequence>
<gene>
    <name evidence="2" type="ORF">LCGC14_0327680</name>
</gene>
<comment type="caution">
    <text evidence="2">The sequence shown here is derived from an EMBL/GenBank/DDBJ whole genome shotgun (WGS) entry which is preliminary data.</text>
</comment>
<accession>A0A0F9W4R7</accession>
<evidence type="ECO:0000256" key="1">
    <source>
        <dbReference type="SAM" id="MobiDB-lite"/>
    </source>
</evidence>
<reference evidence="2" key="1">
    <citation type="journal article" date="2015" name="Nature">
        <title>Complex archaea that bridge the gap between prokaryotes and eukaryotes.</title>
        <authorList>
            <person name="Spang A."/>
            <person name="Saw J.H."/>
            <person name="Jorgensen S.L."/>
            <person name="Zaremba-Niedzwiedzka K."/>
            <person name="Martijn J."/>
            <person name="Lind A.E."/>
            <person name="van Eijk R."/>
            <person name="Schleper C."/>
            <person name="Guy L."/>
            <person name="Ettema T.J."/>
        </authorList>
    </citation>
    <scope>NUCLEOTIDE SEQUENCE</scope>
</reference>
<name>A0A0F9W4R7_9ZZZZ</name>
<organism evidence="2">
    <name type="scientific">marine sediment metagenome</name>
    <dbReference type="NCBI Taxonomy" id="412755"/>
    <lineage>
        <taxon>unclassified sequences</taxon>
        <taxon>metagenomes</taxon>
        <taxon>ecological metagenomes</taxon>
    </lineage>
</organism>
<evidence type="ECO:0000313" key="2">
    <source>
        <dbReference type="EMBL" id="KKN80676.1"/>
    </source>
</evidence>